<evidence type="ECO:0000256" key="1">
    <source>
        <dbReference type="ARBA" id="ARBA00022722"/>
    </source>
</evidence>
<dbReference type="GO" id="GO:0004540">
    <property type="term" value="F:RNA nuclease activity"/>
    <property type="evidence" value="ECO:0007669"/>
    <property type="project" value="InterPro"/>
</dbReference>
<dbReference type="PANTHER" id="PTHR23355:SF9">
    <property type="entry name" value="DIS3-LIKE EXONUCLEASE 2"/>
    <property type="match status" value="1"/>
</dbReference>
<keyword evidence="3" id="KW-0269">Exonuclease</keyword>
<sequence length="191" mass="21060">KQVVGTFSEARHFGFVVPDDKRIMQDIFVPKGQELGAVEGHKVLVQITQYSDGTNSPEGQISAILGHKNDPGVDILSIIYQHGIEIEFPDDVLKEAENVPETIQPDELKGRRDLRDELTITIDGADAKDLDDAIAVKKLDNGNTELTVSIADVSYYVTEGSALDREAYDRATSVYLVDRVIPMIPHRLSNG</sequence>
<feature type="non-terminal residue" evidence="5">
    <location>
        <position position="1"/>
    </location>
</feature>
<dbReference type="AlphaFoldDB" id="A0A317Z364"/>
<evidence type="ECO:0000313" key="6">
    <source>
        <dbReference type="Proteomes" id="UP000246351"/>
    </source>
</evidence>
<proteinExistence type="predicted"/>
<dbReference type="GO" id="GO:0004527">
    <property type="term" value="F:exonuclease activity"/>
    <property type="evidence" value="ECO:0007669"/>
    <property type="project" value="UniProtKB-KW"/>
</dbReference>
<dbReference type="FunFam" id="2.40.50.140:FF:000219">
    <property type="entry name" value="Ribonuclease R"/>
    <property type="match status" value="1"/>
</dbReference>
<dbReference type="GO" id="GO:0005829">
    <property type="term" value="C:cytosol"/>
    <property type="evidence" value="ECO:0007669"/>
    <property type="project" value="TreeGrafter"/>
</dbReference>
<gene>
    <name evidence="5" type="ORF">DD924_18205</name>
</gene>
<evidence type="ECO:0000259" key="4">
    <source>
        <dbReference type="SMART" id="SM00955"/>
    </source>
</evidence>
<name>A0A317Z364_STAPS</name>
<reference evidence="5 6" key="1">
    <citation type="journal article" date="2018" name="Vet. Microbiol.">
        <title>Clonal diversity and geographic distribution of methicillin-resistant Staphylococcus pseudintermedius from Australian animals: Discovery of novel sequence types.</title>
        <authorList>
            <person name="Worthing K.A."/>
            <person name="Abraham S."/>
            <person name="Coombs G.W."/>
            <person name="Pang S."/>
            <person name="Saputra S."/>
            <person name="Jordan D."/>
            <person name="Trott D.J."/>
            <person name="Norris J.M."/>
        </authorList>
    </citation>
    <scope>NUCLEOTIDE SEQUENCE [LARGE SCALE GENOMIC DNA]</scope>
    <source>
        <strain evidence="5 6">ST71 3</strain>
    </source>
</reference>
<dbReference type="Pfam" id="PF17876">
    <property type="entry name" value="CSD2"/>
    <property type="match status" value="1"/>
</dbReference>
<keyword evidence="2" id="KW-0378">Hydrolase</keyword>
<protein>
    <submittedName>
        <fullName evidence="5">Ribonuclease R</fullName>
    </submittedName>
</protein>
<keyword evidence="1" id="KW-0540">Nuclease</keyword>
<evidence type="ECO:0000313" key="5">
    <source>
        <dbReference type="EMBL" id="PWZ94085.1"/>
    </source>
</evidence>
<dbReference type="InterPro" id="IPR012340">
    <property type="entry name" value="NA-bd_OB-fold"/>
</dbReference>
<comment type="caution">
    <text evidence="5">The sequence shown here is derived from an EMBL/GenBank/DDBJ whole genome shotgun (WGS) entry which is preliminary data.</text>
</comment>
<feature type="domain" description="RNB" evidence="4">
    <location>
        <begin position="111"/>
        <end position="191"/>
    </location>
</feature>
<dbReference type="SUPFAM" id="SSF50249">
    <property type="entry name" value="Nucleic acid-binding proteins"/>
    <property type="match status" value="1"/>
</dbReference>
<evidence type="ECO:0000256" key="2">
    <source>
        <dbReference type="ARBA" id="ARBA00022801"/>
    </source>
</evidence>
<dbReference type="InterPro" id="IPR040476">
    <property type="entry name" value="CSD2"/>
</dbReference>
<dbReference type="Pfam" id="PF00773">
    <property type="entry name" value="RNB"/>
    <property type="match status" value="1"/>
</dbReference>
<dbReference type="PANTHER" id="PTHR23355">
    <property type="entry name" value="RIBONUCLEASE"/>
    <property type="match status" value="1"/>
</dbReference>
<dbReference type="GO" id="GO:0006402">
    <property type="term" value="P:mRNA catabolic process"/>
    <property type="evidence" value="ECO:0007669"/>
    <property type="project" value="TreeGrafter"/>
</dbReference>
<dbReference type="Gene3D" id="2.40.50.140">
    <property type="entry name" value="Nucleic acid-binding proteins"/>
    <property type="match status" value="1"/>
</dbReference>
<dbReference type="Proteomes" id="UP000246351">
    <property type="component" value="Unassembled WGS sequence"/>
</dbReference>
<dbReference type="GO" id="GO:0003723">
    <property type="term" value="F:RNA binding"/>
    <property type="evidence" value="ECO:0007669"/>
    <property type="project" value="InterPro"/>
</dbReference>
<feature type="non-terminal residue" evidence="5">
    <location>
        <position position="191"/>
    </location>
</feature>
<dbReference type="SMART" id="SM00955">
    <property type="entry name" value="RNB"/>
    <property type="match status" value="1"/>
</dbReference>
<organism evidence="5 6">
    <name type="scientific">Staphylococcus pseudintermedius</name>
    <dbReference type="NCBI Taxonomy" id="283734"/>
    <lineage>
        <taxon>Bacteria</taxon>
        <taxon>Bacillati</taxon>
        <taxon>Bacillota</taxon>
        <taxon>Bacilli</taxon>
        <taxon>Bacillales</taxon>
        <taxon>Staphylococcaceae</taxon>
        <taxon>Staphylococcus</taxon>
        <taxon>Staphylococcus intermedius group</taxon>
    </lineage>
</organism>
<evidence type="ECO:0000256" key="3">
    <source>
        <dbReference type="ARBA" id="ARBA00022839"/>
    </source>
</evidence>
<accession>A0A317Z364</accession>
<dbReference type="InterPro" id="IPR050180">
    <property type="entry name" value="RNR_Ribonuclease"/>
</dbReference>
<dbReference type="EMBL" id="QEIV01002188">
    <property type="protein sequence ID" value="PWZ94085.1"/>
    <property type="molecule type" value="Genomic_DNA"/>
</dbReference>
<dbReference type="InterPro" id="IPR001900">
    <property type="entry name" value="RNase_II/R"/>
</dbReference>